<gene>
    <name evidence="1" type="ORF">CPELLU_LOCUS18123</name>
</gene>
<accession>A0A9N9P5F8</accession>
<dbReference type="EMBL" id="CAJVQA010034338">
    <property type="protein sequence ID" value="CAG8805630.1"/>
    <property type="molecule type" value="Genomic_DNA"/>
</dbReference>
<keyword evidence="2" id="KW-1185">Reference proteome</keyword>
<name>A0A9N9P5F8_9GLOM</name>
<reference evidence="1" key="1">
    <citation type="submission" date="2021-06" db="EMBL/GenBank/DDBJ databases">
        <authorList>
            <person name="Kallberg Y."/>
            <person name="Tangrot J."/>
            <person name="Rosling A."/>
        </authorList>
    </citation>
    <scope>NUCLEOTIDE SEQUENCE</scope>
    <source>
        <strain evidence="1">FL966</strain>
    </source>
</reference>
<comment type="caution">
    <text evidence="1">The sequence shown here is derived from an EMBL/GenBank/DDBJ whole genome shotgun (WGS) entry which is preliminary data.</text>
</comment>
<dbReference type="Proteomes" id="UP000789759">
    <property type="component" value="Unassembled WGS sequence"/>
</dbReference>
<organism evidence="1 2">
    <name type="scientific">Cetraspora pellucida</name>
    <dbReference type="NCBI Taxonomy" id="1433469"/>
    <lineage>
        <taxon>Eukaryota</taxon>
        <taxon>Fungi</taxon>
        <taxon>Fungi incertae sedis</taxon>
        <taxon>Mucoromycota</taxon>
        <taxon>Glomeromycotina</taxon>
        <taxon>Glomeromycetes</taxon>
        <taxon>Diversisporales</taxon>
        <taxon>Gigasporaceae</taxon>
        <taxon>Cetraspora</taxon>
    </lineage>
</organism>
<evidence type="ECO:0000313" key="1">
    <source>
        <dbReference type="EMBL" id="CAG8805630.1"/>
    </source>
</evidence>
<dbReference type="OrthoDB" id="10441442at2759"/>
<evidence type="ECO:0000313" key="2">
    <source>
        <dbReference type="Proteomes" id="UP000789759"/>
    </source>
</evidence>
<proteinExistence type="predicted"/>
<feature type="non-terminal residue" evidence="1">
    <location>
        <position position="1"/>
    </location>
</feature>
<sequence length="76" mass="8758">LYLQYQGVDLADNMRDPPIEREELTNLFDNIKQANLVAINEQTEIQIKANILNEVIGQSGNAIVKLRVIEDFWNED</sequence>
<protein>
    <submittedName>
        <fullName evidence="1">12483_t:CDS:1</fullName>
    </submittedName>
</protein>
<dbReference type="AlphaFoldDB" id="A0A9N9P5F8"/>